<name>A0A5N1K1Z3_9HYPH</name>
<dbReference type="SUPFAM" id="SSF89796">
    <property type="entry name" value="CoA-transferase family III (CaiB/BaiF)"/>
    <property type="match status" value="1"/>
</dbReference>
<comment type="caution">
    <text evidence="2">The sequence shown here is derived from an EMBL/GenBank/DDBJ whole genome shotgun (WGS) entry which is preliminary data.</text>
</comment>
<dbReference type="Gene3D" id="3.40.50.10540">
    <property type="entry name" value="Crotonobetainyl-coa:carnitine coa-transferase, domain 1"/>
    <property type="match status" value="1"/>
</dbReference>
<proteinExistence type="predicted"/>
<evidence type="ECO:0000313" key="2">
    <source>
        <dbReference type="EMBL" id="KAA9368284.1"/>
    </source>
</evidence>
<dbReference type="Gene3D" id="3.30.1540.10">
    <property type="entry name" value="formyl-coa transferase, domain 3"/>
    <property type="match status" value="1"/>
</dbReference>
<dbReference type="EMBL" id="VYXQ01000008">
    <property type="protein sequence ID" value="KAA9368284.1"/>
    <property type="molecule type" value="Genomic_DNA"/>
</dbReference>
<dbReference type="PANTHER" id="PTHR48207">
    <property type="entry name" value="SUCCINATE--HYDROXYMETHYLGLUTARATE COA-TRANSFERASE"/>
    <property type="match status" value="1"/>
</dbReference>
<dbReference type="AlphaFoldDB" id="A0A5N1K1Z3"/>
<evidence type="ECO:0000313" key="3">
    <source>
        <dbReference type="Proteomes" id="UP000327108"/>
    </source>
</evidence>
<protein>
    <submittedName>
        <fullName evidence="2">CoA transferase</fullName>
    </submittedName>
</protein>
<dbReference type="Pfam" id="PF02515">
    <property type="entry name" value="CoA_transf_3"/>
    <property type="match status" value="1"/>
</dbReference>
<keyword evidence="3" id="KW-1185">Reference proteome</keyword>
<keyword evidence="1 2" id="KW-0808">Transferase</keyword>
<accession>A0A5N1K1Z3</accession>
<dbReference type="InterPro" id="IPR050483">
    <property type="entry name" value="CoA-transferase_III_domain"/>
</dbReference>
<dbReference type="InterPro" id="IPR044855">
    <property type="entry name" value="CoA-Trfase_III_dom3_sf"/>
</dbReference>
<evidence type="ECO:0000256" key="1">
    <source>
        <dbReference type="ARBA" id="ARBA00022679"/>
    </source>
</evidence>
<dbReference type="InterPro" id="IPR003673">
    <property type="entry name" value="CoA-Trfase_fam_III"/>
</dbReference>
<organism evidence="2 3">
    <name type="scientific">Ochrobactrum quorumnocens</name>
    <dbReference type="NCBI Taxonomy" id="271865"/>
    <lineage>
        <taxon>Bacteria</taxon>
        <taxon>Pseudomonadati</taxon>
        <taxon>Pseudomonadota</taxon>
        <taxon>Alphaproteobacteria</taxon>
        <taxon>Hyphomicrobiales</taxon>
        <taxon>Brucellaceae</taxon>
        <taxon>Brucella/Ochrobactrum group</taxon>
        <taxon>Ochrobactrum</taxon>
    </lineage>
</organism>
<gene>
    <name evidence="2" type="ORF">F3W84_10360</name>
</gene>
<reference evidence="2 3" key="1">
    <citation type="submission" date="2019-09" db="EMBL/GenBank/DDBJ databases">
        <title>Biological control of the noxious weed angled onion (Allium triquetrum) thwarted by endophytic bacteria in Victoria, Australia.</title>
        <authorList>
            <person name="Tehranchian P."/>
            <person name="Adair R.J."/>
            <person name="Van T.H."/>
            <person name="Morrison P.D."/>
            <person name="Williams H."/>
            <person name="Lawrie A.C."/>
        </authorList>
    </citation>
    <scope>NUCLEOTIDE SEQUENCE [LARGE SCALE GENOMIC DNA]</scope>
    <source>
        <strain evidence="2 3">RPTAtOch1</strain>
    </source>
</reference>
<dbReference type="GO" id="GO:0008410">
    <property type="term" value="F:CoA-transferase activity"/>
    <property type="evidence" value="ECO:0007669"/>
    <property type="project" value="TreeGrafter"/>
</dbReference>
<dbReference type="Proteomes" id="UP000327108">
    <property type="component" value="Unassembled WGS sequence"/>
</dbReference>
<dbReference type="PANTHER" id="PTHR48207:SF3">
    <property type="entry name" value="SUCCINATE--HYDROXYMETHYLGLUTARATE COA-TRANSFERASE"/>
    <property type="match status" value="1"/>
</dbReference>
<sequence>MPLIQCWPPSRQQQFMWRSLPSSSWTCSSVSTGSQPRKNKSVKGKLEMSFGSGNAEDASALGDIRVLELGSMLAGPFVGSLLGDFGAQVIKVEKPGKPDALREWPPHKQEVPLWWKTMARNKHAVTLDISRPEARDIAEKLIGGSDIVIENFRPGTLERWGLSPLTLREQFPHIIWVRVSGWGQTGPKAREGGYATIAEAFSGLSSFTGYPEKGPMVSAFPMGDYLAGVFGAFGALAALHNRSRTGSGQIIDVALYEPILRIIESLVVRYDQTGRGKPLLGNQMEEDVPRNVYATADGGAIAISCGSQSIYEGLANAMQRNDLISDPRFRTMALRVEHRDLVDREVAAWMKTQTTQAALAKLQEFRVVAGKINSIEDVFAEPHIAARKAIETIIDKELGPIRMPAPTPKLSDTPGRIRWTGQNPGDANQQIFGNLLGMSSSEIDALRAQNIM</sequence>
<dbReference type="InterPro" id="IPR023606">
    <property type="entry name" value="CoA-Trfase_III_dom_1_sf"/>
</dbReference>